<reference evidence="3" key="1">
    <citation type="journal article" date="2023" name="Science">
        <title>Genome structures resolve the early diversification of teleost fishes.</title>
        <authorList>
            <person name="Parey E."/>
            <person name="Louis A."/>
            <person name="Montfort J."/>
            <person name="Bouchez O."/>
            <person name="Roques C."/>
            <person name="Iampietro C."/>
            <person name="Lluch J."/>
            <person name="Castinel A."/>
            <person name="Donnadieu C."/>
            <person name="Desvignes T."/>
            <person name="Floi Bucao C."/>
            <person name="Jouanno E."/>
            <person name="Wen M."/>
            <person name="Mejri S."/>
            <person name="Dirks R."/>
            <person name="Jansen H."/>
            <person name="Henkel C."/>
            <person name="Chen W.J."/>
            <person name="Zahm M."/>
            <person name="Cabau C."/>
            <person name="Klopp C."/>
            <person name="Thompson A.W."/>
            <person name="Robinson-Rechavi M."/>
            <person name="Braasch I."/>
            <person name="Lecointre G."/>
            <person name="Bobe J."/>
            <person name="Postlethwait J.H."/>
            <person name="Berthelot C."/>
            <person name="Roest Crollius H."/>
            <person name="Guiguen Y."/>
        </authorList>
    </citation>
    <scope>NUCLEOTIDE SEQUENCE</scope>
    <source>
        <strain evidence="3">NC1722</strain>
    </source>
</reference>
<feature type="region of interest" description="Disordered" evidence="1">
    <location>
        <begin position="20"/>
        <end position="43"/>
    </location>
</feature>
<sequence>MCSGAHSPRNSALPKISLTAPSMLSGSAPPSPRPAGAEQTGPAGGLGLGVMRWAETAVALGSRNVLRTRVVFVRAQTRGLDLNVVTAGSWNPLRGPPEEANSDEKGDSGKDKPSLPSVFLGQGEESLWGWERWVQGRERERARRGVCRSTDAPAESVRASVCLCDAAGLSGTSRCRNTKGAPRSTFKGFSSSNPTGGRRPHSCRSTDPERGSVRYSQGTRTELGHSGHNTSGDPLFHKSHMIGCDWFGRNVCVYNYEVKICFSDGFEEGLLSPDRRRGDAAGEALIGHNGGIVVQQPGARGAGRLPNSAWLTPPYCSQSGRRLQAKKDQEGEAEKKSTSKKKVKELKVLDSKSAQNLSIFLGSFRLPYEEIKNVILEVNETVLTESMVQNMIKQMPEQEQLKVLEDMKDDYDDLAESEQFAVVMSSVDRLKPRLNAILFKLQFDDQMNNIKPDVVSVTAACEELLKSHNFSQLLQIILLVGNYMNAGSRNAKSYGFSISFLCKLRDTKSADQKMTLLHFLADVCQEQYPEVMHFTDELIHVEKASRVSAETLQKNVEQMGRQIEALEKEIETFPPPQSDKDKFVEKMTISLNFLCPSHLTGNALLLGVTDAVNTALFGRE</sequence>
<evidence type="ECO:0000313" key="4">
    <source>
        <dbReference type="Proteomes" id="UP001221898"/>
    </source>
</evidence>
<dbReference type="Gene3D" id="1.20.58.2220">
    <property type="entry name" value="Formin, FH2 domain"/>
    <property type="match status" value="1"/>
</dbReference>
<name>A0AAD7WQ36_9TELE</name>
<dbReference type="AlphaFoldDB" id="A0AAD7WQ36"/>
<feature type="region of interest" description="Disordered" evidence="1">
    <location>
        <begin position="319"/>
        <end position="340"/>
    </location>
</feature>
<dbReference type="GO" id="GO:0030041">
    <property type="term" value="P:actin filament polymerization"/>
    <property type="evidence" value="ECO:0007669"/>
    <property type="project" value="TreeGrafter"/>
</dbReference>
<proteinExistence type="predicted"/>
<dbReference type="InterPro" id="IPR015425">
    <property type="entry name" value="FH2_Formin"/>
</dbReference>
<dbReference type="InterPro" id="IPR051412">
    <property type="entry name" value="Formin_Homology_Diaphanous_sf"/>
</dbReference>
<feature type="region of interest" description="Disordered" evidence="1">
    <location>
        <begin position="87"/>
        <end position="119"/>
    </location>
</feature>
<feature type="compositionally biased region" description="Basic and acidic residues" evidence="1">
    <location>
        <begin position="102"/>
        <end position="113"/>
    </location>
</feature>
<dbReference type="Proteomes" id="UP001221898">
    <property type="component" value="Unassembled WGS sequence"/>
</dbReference>
<accession>A0AAD7WQ36</accession>
<evidence type="ECO:0000313" key="3">
    <source>
        <dbReference type="EMBL" id="KAJ8405266.1"/>
    </source>
</evidence>
<feature type="region of interest" description="Disordered" evidence="1">
    <location>
        <begin position="175"/>
        <end position="231"/>
    </location>
</feature>
<evidence type="ECO:0000259" key="2">
    <source>
        <dbReference type="PROSITE" id="PS51444"/>
    </source>
</evidence>
<organism evidence="3 4">
    <name type="scientific">Aldrovandia affinis</name>
    <dbReference type="NCBI Taxonomy" id="143900"/>
    <lineage>
        <taxon>Eukaryota</taxon>
        <taxon>Metazoa</taxon>
        <taxon>Chordata</taxon>
        <taxon>Craniata</taxon>
        <taxon>Vertebrata</taxon>
        <taxon>Euteleostomi</taxon>
        <taxon>Actinopterygii</taxon>
        <taxon>Neopterygii</taxon>
        <taxon>Teleostei</taxon>
        <taxon>Notacanthiformes</taxon>
        <taxon>Halosauridae</taxon>
        <taxon>Aldrovandia</taxon>
    </lineage>
</organism>
<dbReference type="Pfam" id="PF02181">
    <property type="entry name" value="FH2"/>
    <property type="match status" value="1"/>
</dbReference>
<keyword evidence="4" id="KW-1185">Reference proteome</keyword>
<dbReference type="GO" id="GO:0005884">
    <property type="term" value="C:actin filament"/>
    <property type="evidence" value="ECO:0007669"/>
    <property type="project" value="TreeGrafter"/>
</dbReference>
<protein>
    <recommendedName>
        <fullName evidence="2">FH2 domain-containing protein</fullName>
    </recommendedName>
</protein>
<dbReference type="PANTHER" id="PTHR45691">
    <property type="entry name" value="PROTEIN DIAPHANOUS"/>
    <property type="match status" value="1"/>
</dbReference>
<dbReference type="InterPro" id="IPR042201">
    <property type="entry name" value="FH2_Formin_sf"/>
</dbReference>
<dbReference type="PROSITE" id="PS51444">
    <property type="entry name" value="FH2"/>
    <property type="match status" value="1"/>
</dbReference>
<comment type="caution">
    <text evidence="3">The sequence shown here is derived from an EMBL/GenBank/DDBJ whole genome shotgun (WGS) entry which is preliminary data.</text>
</comment>
<gene>
    <name evidence="3" type="ORF">AAFF_G00322570</name>
</gene>
<dbReference type="EMBL" id="JAINUG010000049">
    <property type="protein sequence ID" value="KAJ8405266.1"/>
    <property type="molecule type" value="Genomic_DNA"/>
</dbReference>
<dbReference type="SUPFAM" id="SSF101447">
    <property type="entry name" value="Formin homology 2 domain (FH2 domain)"/>
    <property type="match status" value="1"/>
</dbReference>
<dbReference type="PANTHER" id="PTHR45691:SF4">
    <property type="entry name" value="PROTEIN DIAPHANOUS HOMOLOG 1"/>
    <property type="match status" value="1"/>
</dbReference>
<feature type="compositionally biased region" description="Basic and acidic residues" evidence="1">
    <location>
        <begin position="325"/>
        <end position="337"/>
    </location>
</feature>
<feature type="domain" description="FH2" evidence="2">
    <location>
        <begin position="282"/>
        <end position="620"/>
    </location>
</feature>
<evidence type="ECO:0000256" key="1">
    <source>
        <dbReference type="SAM" id="MobiDB-lite"/>
    </source>
</evidence>
<dbReference type="SMART" id="SM00498">
    <property type="entry name" value="FH2"/>
    <property type="match status" value="1"/>
</dbReference>